<dbReference type="Pfam" id="PF10905">
    <property type="entry name" value="DUF2695"/>
    <property type="match status" value="1"/>
</dbReference>
<sequence length="139" mass="15275">MATAFWFSMSAPLAHEASRRARSSVSTNQPEDQGGAMRTELVPAALREQWTKPLGRECLPCYLSRMLADFGCDDTMRWTLRWRDSRAPGVTSLDGRAPCDCRLPGVLSSPVEAPPPPCAGVRRGSTRPCRPTRHPPSPV</sequence>
<accession>A0A5C4M0D5</accession>
<proteinExistence type="predicted"/>
<feature type="region of interest" description="Disordered" evidence="1">
    <location>
        <begin position="106"/>
        <end position="139"/>
    </location>
</feature>
<protein>
    <submittedName>
        <fullName evidence="2">DUF2695 domain-containing protein</fullName>
    </submittedName>
</protein>
<reference evidence="2 3" key="1">
    <citation type="submission" date="2019-06" db="EMBL/GenBank/DDBJ databases">
        <title>Amycolatopsis alkalitolerans sp. nov., isolated from Gastrodia elata Blume.</title>
        <authorList>
            <person name="Narsing Rao M.P."/>
            <person name="Li W.J."/>
        </authorList>
    </citation>
    <scope>NUCLEOTIDE SEQUENCE [LARGE SCALE GENOMIC DNA]</scope>
    <source>
        <strain evidence="2 3">SYSUP0005</strain>
    </source>
</reference>
<evidence type="ECO:0000313" key="2">
    <source>
        <dbReference type="EMBL" id="TNC23922.1"/>
    </source>
</evidence>
<dbReference type="AlphaFoldDB" id="A0A5C4M0D5"/>
<feature type="region of interest" description="Disordered" evidence="1">
    <location>
        <begin position="18"/>
        <end position="40"/>
    </location>
</feature>
<evidence type="ECO:0000313" key="3">
    <source>
        <dbReference type="Proteomes" id="UP000305546"/>
    </source>
</evidence>
<dbReference type="InterPro" id="IPR024248">
    <property type="entry name" value="DUF2695"/>
</dbReference>
<keyword evidence="3" id="KW-1185">Reference proteome</keyword>
<evidence type="ECO:0000256" key="1">
    <source>
        <dbReference type="SAM" id="MobiDB-lite"/>
    </source>
</evidence>
<comment type="caution">
    <text evidence="2">The sequence shown here is derived from an EMBL/GenBank/DDBJ whole genome shotgun (WGS) entry which is preliminary data.</text>
</comment>
<name>A0A5C4M0D5_9PSEU</name>
<gene>
    <name evidence="2" type="ORF">FG385_19675</name>
</gene>
<dbReference type="Proteomes" id="UP000305546">
    <property type="component" value="Unassembled WGS sequence"/>
</dbReference>
<organism evidence="2 3">
    <name type="scientific">Amycolatopsis alkalitolerans</name>
    <dbReference type="NCBI Taxonomy" id="2547244"/>
    <lineage>
        <taxon>Bacteria</taxon>
        <taxon>Bacillati</taxon>
        <taxon>Actinomycetota</taxon>
        <taxon>Actinomycetes</taxon>
        <taxon>Pseudonocardiales</taxon>
        <taxon>Pseudonocardiaceae</taxon>
        <taxon>Amycolatopsis</taxon>
    </lineage>
</organism>
<dbReference type="EMBL" id="VDFW01000017">
    <property type="protein sequence ID" value="TNC23922.1"/>
    <property type="molecule type" value="Genomic_DNA"/>
</dbReference>